<dbReference type="PANTHER" id="PTHR12526:SF630">
    <property type="entry name" value="GLYCOSYLTRANSFERASE"/>
    <property type="match status" value="1"/>
</dbReference>
<name>A0A5P4S668_VIBPH</name>
<dbReference type="AlphaFoldDB" id="A0A5P4S668"/>
<sequence length="368" mass="41602">MKICYVITRADEVGGAQVHVRDLAELAQKDGHSVLVIVGEEGLFEKQLRDLNIEVKIVDSLQRKISPIKDILALYELYKAFKQFDPDVITLHSSKAGIVGRLAAILSNHNTIFTAHGWSFADGIEGKKKKFYIMIERYFSRYTKKIITVSEQDKKLAIAHNVSCQDKQVVIHNGIKTLDREIRINDSSESVSLIMVARFSEQKDHETLLKALGNIRELNWNLRLVGKGKLEEQYKSLVNQLGINHKVAFLGQRDDVDMLLANSDVFLLISHWEGYPLSILEAMRAGLPIVASDVGGNNESVKQDVNGYLIERKDVAGLTNALKIMINDKQLRNKIGAHNLVEFKEKHTVEKMYNKTLSVYQECARTCN</sequence>
<dbReference type="Pfam" id="PF00534">
    <property type="entry name" value="Glycos_transf_1"/>
    <property type="match status" value="1"/>
</dbReference>
<dbReference type="Gene3D" id="3.40.50.2000">
    <property type="entry name" value="Glycogen Phosphorylase B"/>
    <property type="match status" value="2"/>
</dbReference>
<dbReference type="PANTHER" id="PTHR12526">
    <property type="entry name" value="GLYCOSYLTRANSFERASE"/>
    <property type="match status" value="1"/>
</dbReference>
<dbReference type="Pfam" id="PF13439">
    <property type="entry name" value="Glyco_transf_4"/>
    <property type="match status" value="1"/>
</dbReference>
<dbReference type="CDD" id="cd03808">
    <property type="entry name" value="GT4_CapM-like"/>
    <property type="match status" value="1"/>
</dbReference>
<dbReference type="InterPro" id="IPR001296">
    <property type="entry name" value="Glyco_trans_1"/>
</dbReference>
<dbReference type="EMBL" id="MK463647">
    <property type="protein sequence ID" value="QFC17930.1"/>
    <property type="molecule type" value="Genomic_DNA"/>
</dbReference>
<organism evidence="3">
    <name type="scientific">Vibrio parahaemolyticus</name>
    <dbReference type="NCBI Taxonomy" id="670"/>
    <lineage>
        <taxon>Bacteria</taxon>
        <taxon>Pseudomonadati</taxon>
        <taxon>Pseudomonadota</taxon>
        <taxon>Gammaproteobacteria</taxon>
        <taxon>Vibrionales</taxon>
        <taxon>Vibrionaceae</taxon>
        <taxon>Vibrio</taxon>
    </lineage>
</organism>
<dbReference type="InterPro" id="IPR028098">
    <property type="entry name" value="Glyco_trans_4-like_N"/>
</dbReference>
<evidence type="ECO:0000259" key="1">
    <source>
        <dbReference type="Pfam" id="PF00534"/>
    </source>
</evidence>
<dbReference type="GO" id="GO:0016757">
    <property type="term" value="F:glycosyltransferase activity"/>
    <property type="evidence" value="ECO:0007669"/>
    <property type="project" value="InterPro"/>
</dbReference>
<gene>
    <name evidence="3" type="primary">wbwZ</name>
</gene>
<accession>A0A5P4S668</accession>
<feature type="domain" description="Glycosyl transferase family 1" evidence="1">
    <location>
        <begin position="189"/>
        <end position="336"/>
    </location>
</feature>
<reference evidence="3" key="1">
    <citation type="journal article" date="2019" name="Int. J. Food Microbiol.">
        <title>Developing a novel molecular serotyping system based on capsular polysaccharide synthesis gene clusters of Vibrio parahaemolyticus.</title>
        <authorList>
            <person name="Pang Y."/>
            <person name="Guo X."/>
            <person name="Tian X."/>
            <person name="Liu F."/>
            <person name="Wang L."/>
            <person name="Wu J."/>
            <person name="Zhang S."/>
            <person name="Li S."/>
            <person name="Liu B."/>
        </authorList>
    </citation>
    <scope>NUCLEOTIDE SEQUENCE</scope>
    <source>
        <strain evidence="3">G3508</strain>
    </source>
</reference>
<protein>
    <submittedName>
        <fullName evidence="3">Putative glycosyl transferase</fullName>
    </submittedName>
</protein>
<dbReference type="GO" id="GO:1901135">
    <property type="term" value="P:carbohydrate derivative metabolic process"/>
    <property type="evidence" value="ECO:0007669"/>
    <property type="project" value="UniProtKB-ARBA"/>
</dbReference>
<proteinExistence type="predicted"/>
<feature type="domain" description="Glycosyltransferase subfamily 4-like N-terminal" evidence="2">
    <location>
        <begin position="13"/>
        <end position="177"/>
    </location>
</feature>
<keyword evidence="3" id="KW-0808">Transferase</keyword>
<evidence type="ECO:0000259" key="2">
    <source>
        <dbReference type="Pfam" id="PF13439"/>
    </source>
</evidence>
<dbReference type="SUPFAM" id="SSF53756">
    <property type="entry name" value="UDP-Glycosyltransferase/glycogen phosphorylase"/>
    <property type="match status" value="1"/>
</dbReference>
<evidence type="ECO:0000313" key="3">
    <source>
        <dbReference type="EMBL" id="QFC17930.1"/>
    </source>
</evidence>